<reference evidence="2 3" key="1">
    <citation type="submission" date="2016-08" db="EMBL/GenBank/DDBJ databases">
        <title>A Parts List for Fungal Cellulosomes Revealed by Comparative Genomics.</title>
        <authorList>
            <consortium name="DOE Joint Genome Institute"/>
            <person name="Haitjema C.H."/>
            <person name="Gilmore S.P."/>
            <person name="Henske J.K."/>
            <person name="Solomon K.V."/>
            <person name="De Groot R."/>
            <person name="Kuo A."/>
            <person name="Mondo S.J."/>
            <person name="Salamov A.A."/>
            <person name="Labutti K."/>
            <person name="Zhao Z."/>
            <person name="Chiniquy J."/>
            <person name="Barry K."/>
            <person name="Brewer H.M."/>
            <person name="Purvine S.O."/>
            <person name="Wright A.T."/>
            <person name="Boxma B."/>
            <person name="Van Alen T."/>
            <person name="Hackstein J.H."/>
            <person name="Baker S.E."/>
            <person name="Grigoriev I.V."/>
            <person name="O'Malley M.A."/>
        </authorList>
    </citation>
    <scope>NUCLEOTIDE SEQUENCE [LARGE SCALE GENOMIC DNA]</scope>
    <source>
        <strain evidence="2 3">G1</strain>
    </source>
</reference>
<evidence type="ECO:0008006" key="4">
    <source>
        <dbReference type="Google" id="ProtNLM"/>
    </source>
</evidence>
<accession>A0A1Y2F4R3</accession>
<dbReference type="EMBL" id="MCOG01000017">
    <property type="protein sequence ID" value="ORY78326.1"/>
    <property type="molecule type" value="Genomic_DNA"/>
</dbReference>
<comment type="caution">
    <text evidence="2">The sequence shown here is derived from an EMBL/GenBank/DDBJ whole genome shotgun (WGS) entry which is preliminary data.</text>
</comment>
<dbReference type="OrthoDB" id="425925at2759"/>
<protein>
    <recommendedName>
        <fullName evidence="4">Phosphoglycerate mutase-like protein</fullName>
    </recommendedName>
</protein>
<dbReference type="AlphaFoldDB" id="A0A1Y2F4R3"/>
<dbReference type="Proteomes" id="UP000193920">
    <property type="component" value="Unassembled WGS sequence"/>
</dbReference>
<feature type="transmembrane region" description="Helical" evidence="1">
    <location>
        <begin position="206"/>
        <end position="224"/>
    </location>
</feature>
<gene>
    <name evidence="2" type="ORF">LY90DRAFT_698353</name>
</gene>
<proteinExistence type="predicted"/>
<evidence type="ECO:0000256" key="1">
    <source>
        <dbReference type="SAM" id="Phobius"/>
    </source>
</evidence>
<evidence type="ECO:0000313" key="3">
    <source>
        <dbReference type="Proteomes" id="UP000193920"/>
    </source>
</evidence>
<keyword evidence="1" id="KW-0812">Transmembrane</keyword>
<dbReference type="STRING" id="1754190.A0A1Y2F4R3"/>
<organism evidence="2 3">
    <name type="scientific">Neocallimastix californiae</name>
    <dbReference type="NCBI Taxonomy" id="1754190"/>
    <lineage>
        <taxon>Eukaryota</taxon>
        <taxon>Fungi</taxon>
        <taxon>Fungi incertae sedis</taxon>
        <taxon>Chytridiomycota</taxon>
        <taxon>Chytridiomycota incertae sedis</taxon>
        <taxon>Neocallimastigomycetes</taxon>
        <taxon>Neocallimastigales</taxon>
        <taxon>Neocallimastigaceae</taxon>
        <taxon>Neocallimastix</taxon>
    </lineage>
</organism>
<name>A0A1Y2F4R3_9FUNG</name>
<evidence type="ECO:0000313" key="2">
    <source>
        <dbReference type="EMBL" id="ORY78326.1"/>
    </source>
</evidence>
<keyword evidence="3" id="KW-1185">Reference proteome</keyword>
<keyword evidence="1" id="KW-1133">Transmembrane helix</keyword>
<keyword evidence="1" id="KW-0472">Membrane</keyword>
<sequence length="225" mass="24793">MRLGKFIIDTLFGLVMTNAKTIMLIRHGEKIDDDHTDLSPIGESRANCLTESFGKNGTFVTPQKIFAQSLVGKKSTRPRDTVVPLATSLGLEVDLTYESDDVDGLIAGINGTSEDVVLVCWSNDNLKKIAKKYGIKDVPSWGSNVFNEVWIITDGSGKYLEDNSLTPIRTQEGESGYKMVVIDENAEKCIQRKFPSYSQANGAGNLKVGFLTFASIIGTFLYFLY</sequence>